<dbReference type="Gene3D" id="3.40.525.10">
    <property type="entry name" value="CRAL-TRIO lipid binding domain"/>
    <property type="match status" value="1"/>
</dbReference>
<feature type="transmembrane region" description="Helical" evidence="11">
    <location>
        <begin position="382"/>
        <end position="404"/>
    </location>
</feature>
<evidence type="ECO:0000256" key="6">
    <source>
        <dbReference type="ARBA" id="ARBA00022989"/>
    </source>
</evidence>
<organism evidence="13 14">
    <name type="scientific">Drosophila navojoa</name>
    <name type="common">Fruit fly</name>
    <dbReference type="NCBI Taxonomy" id="7232"/>
    <lineage>
        <taxon>Eukaryota</taxon>
        <taxon>Metazoa</taxon>
        <taxon>Ecdysozoa</taxon>
        <taxon>Arthropoda</taxon>
        <taxon>Hexapoda</taxon>
        <taxon>Insecta</taxon>
        <taxon>Pterygota</taxon>
        <taxon>Neoptera</taxon>
        <taxon>Endopterygota</taxon>
        <taxon>Diptera</taxon>
        <taxon>Brachycera</taxon>
        <taxon>Muscomorpha</taxon>
        <taxon>Ephydroidea</taxon>
        <taxon>Drosophilidae</taxon>
        <taxon>Drosophila</taxon>
    </lineage>
</organism>
<keyword evidence="7 11" id="KW-0472">Membrane</keyword>
<keyword evidence="5" id="KW-0552">Olfaction</keyword>
<keyword evidence="8" id="KW-0675">Receptor</keyword>
<evidence type="ECO:0000313" key="14">
    <source>
        <dbReference type="Proteomes" id="UP000295192"/>
    </source>
</evidence>
<keyword evidence="14" id="KW-1185">Reference proteome</keyword>
<evidence type="ECO:0000256" key="1">
    <source>
        <dbReference type="ARBA" id="ARBA00004651"/>
    </source>
</evidence>
<dbReference type="OrthoDB" id="8175157at2759"/>
<dbReference type="Pfam" id="PF00650">
    <property type="entry name" value="CRAL_TRIO"/>
    <property type="match status" value="1"/>
</dbReference>
<evidence type="ECO:0000313" key="13">
    <source>
        <dbReference type="EMBL" id="TDG46214.1"/>
    </source>
</evidence>
<dbReference type="PRINTS" id="PR00180">
    <property type="entry name" value="CRETINALDHBP"/>
</dbReference>
<dbReference type="Pfam" id="PF02949">
    <property type="entry name" value="7tm_6"/>
    <property type="match status" value="1"/>
</dbReference>
<evidence type="ECO:0000259" key="12">
    <source>
        <dbReference type="PROSITE" id="PS50191"/>
    </source>
</evidence>
<feature type="domain" description="CRAL-TRIO" evidence="12">
    <location>
        <begin position="596"/>
        <end position="757"/>
    </location>
</feature>
<dbReference type="GO" id="GO:0005549">
    <property type="term" value="F:odorant binding"/>
    <property type="evidence" value="ECO:0007669"/>
    <property type="project" value="InterPro"/>
</dbReference>
<keyword evidence="4 11" id="KW-0812">Transmembrane</keyword>
<keyword evidence="9" id="KW-0807">Transducer</keyword>
<evidence type="ECO:0000256" key="3">
    <source>
        <dbReference type="ARBA" id="ARBA00022606"/>
    </source>
</evidence>
<gene>
    <name evidence="13" type="ORF">AWZ03_007422</name>
</gene>
<feature type="transmembrane region" description="Helical" evidence="11">
    <location>
        <begin position="74"/>
        <end position="92"/>
    </location>
</feature>
<dbReference type="PANTHER" id="PTHR10174">
    <property type="entry name" value="ALPHA-TOCOPHEROL TRANSFER PROTEIN-RELATED"/>
    <property type="match status" value="1"/>
</dbReference>
<evidence type="ECO:0000256" key="2">
    <source>
        <dbReference type="ARBA" id="ARBA00022475"/>
    </source>
</evidence>
<accession>A0A484BC23</accession>
<dbReference type="PANTHER" id="PTHR10174:SF230">
    <property type="entry name" value="ALPHA-TOCOPHEROL TRANSFER PROTEIN-LIKE"/>
    <property type="match status" value="1"/>
</dbReference>
<keyword evidence="2" id="KW-1003">Cell membrane</keyword>
<feature type="region of interest" description="Disordered" evidence="10">
    <location>
        <begin position="778"/>
        <end position="802"/>
    </location>
</feature>
<dbReference type="GO" id="GO:0007165">
    <property type="term" value="P:signal transduction"/>
    <property type="evidence" value="ECO:0007669"/>
    <property type="project" value="UniProtKB-KW"/>
</dbReference>
<dbReference type="Proteomes" id="UP000295192">
    <property type="component" value="Unassembled WGS sequence"/>
</dbReference>
<protein>
    <recommendedName>
        <fullName evidence="12">CRAL-TRIO domain-containing protein</fullName>
    </recommendedName>
</protein>
<dbReference type="STRING" id="7232.A0A484BC23"/>
<dbReference type="InterPro" id="IPR001251">
    <property type="entry name" value="CRAL-TRIO_dom"/>
</dbReference>
<name>A0A484BC23_DRONA</name>
<keyword evidence="6 11" id="KW-1133">Transmembrane helix</keyword>
<evidence type="ECO:0000256" key="8">
    <source>
        <dbReference type="ARBA" id="ARBA00023170"/>
    </source>
</evidence>
<dbReference type="InterPro" id="IPR036865">
    <property type="entry name" value="CRAL-TRIO_dom_sf"/>
</dbReference>
<dbReference type="GO" id="GO:0004984">
    <property type="term" value="F:olfactory receptor activity"/>
    <property type="evidence" value="ECO:0007669"/>
    <property type="project" value="InterPro"/>
</dbReference>
<evidence type="ECO:0000256" key="9">
    <source>
        <dbReference type="ARBA" id="ARBA00023224"/>
    </source>
</evidence>
<keyword evidence="3" id="KW-0716">Sensory transduction</keyword>
<comment type="caution">
    <text evidence="13">The sequence shown here is derived from an EMBL/GenBank/DDBJ whole genome shotgun (WGS) entry which is preliminary data.</text>
</comment>
<dbReference type="SUPFAM" id="SSF46938">
    <property type="entry name" value="CRAL/TRIO N-terminal domain"/>
    <property type="match status" value="1"/>
</dbReference>
<evidence type="ECO:0000256" key="10">
    <source>
        <dbReference type="SAM" id="MobiDB-lite"/>
    </source>
</evidence>
<dbReference type="PROSITE" id="PS50191">
    <property type="entry name" value="CRAL_TRIO"/>
    <property type="match status" value="1"/>
</dbReference>
<dbReference type="GO" id="GO:0005886">
    <property type="term" value="C:plasma membrane"/>
    <property type="evidence" value="ECO:0007669"/>
    <property type="project" value="UniProtKB-SubCell"/>
</dbReference>
<dbReference type="SUPFAM" id="SSF52087">
    <property type="entry name" value="CRAL/TRIO domain"/>
    <property type="match status" value="1"/>
</dbReference>
<sequence>MQPGKYTGLVADLMPNIRAMRYSGLFMHNFTGGSIFFKRIYSSVHLVLIVMHVGFILVNLALNAEEVNELSGNTITTLFFTHCIVKFVYLAVNQKNFYRTLNIWNQANTHPLFAESDARYHSIALAKMRKLFFLVMLTTFASATAWTTITFFGESVKFAVDKETNSSITVEIPRLPIKAFYPWDASHGMFYMISFALQVYYVLFSMVHSNLCDVMFCSWLIFACEQLQHLKGIMKPLMELSASLDTYRPNSAALFRSLSANSKSELIHNEEKEPVTDMDMTGIYSSKADWGAQFRAPSTLQSFNAGGNGNGMANNPNGLTKKQEMMVRSAIKYWVERHKHVVRLVAAIGDTYGAALLLHMLVSTIMLTLLAYQATKINGVNVYAFTVVGYLGYALAQVFHFCIFGNRLIEESSSVMEAAYSCHWYDGSEEAKTFVQIVCQQCQKAMSISGAKFFTVSLDLFASVRRILLLSFGSKCIILCKLQVLGAVVTYFMVLVQLNIIKMMLLHPTPAQRVSIREELREPEDPADIERDIKLIREWLETQPHLPKDMDDMRLTTFLRGCKFSLEKVKKKLDMYYTMRNAVPEFFSNRDINREELNIVLDYVHCPTLPGITPNGRRITFIRGIDCDFQPHHILDAMKVALMIGDIRLAEESVGIAGDIFILDAAVASASHFAKFSPTVVKKFLIAVQEAYPVKVKEVHVINISPLVDTIFNFVKPFVKEKIRSRITFHNDVESLYKVVPRELLPNEYGGKAGPIVELNQWWKKKLADNTEWFKQQEDKKANESLRPGAPKTTDDLFGMEGTFRQLNID</sequence>
<feature type="transmembrane region" description="Helical" evidence="11">
    <location>
        <begin position="44"/>
        <end position="62"/>
    </location>
</feature>
<proteinExistence type="predicted"/>
<dbReference type="InterPro" id="IPR036273">
    <property type="entry name" value="CRAL/TRIO_N_dom_sf"/>
</dbReference>
<dbReference type="EMBL" id="LSRL02000063">
    <property type="protein sequence ID" value="TDG46214.1"/>
    <property type="molecule type" value="Genomic_DNA"/>
</dbReference>
<feature type="transmembrane region" description="Helical" evidence="11">
    <location>
        <begin position="341"/>
        <end position="362"/>
    </location>
</feature>
<evidence type="ECO:0000256" key="4">
    <source>
        <dbReference type="ARBA" id="ARBA00022692"/>
    </source>
</evidence>
<comment type="subcellular location">
    <subcellularLocation>
        <location evidence="1">Cell membrane</location>
        <topology evidence="1">Multi-pass membrane protein</topology>
    </subcellularLocation>
</comment>
<reference evidence="13 14" key="1">
    <citation type="journal article" date="2019" name="J. Hered.">
        <title>An Improved Genome Assembly for Drosophila navojoa, the Basal Species in the mojavensis Cluster.</title>
        <authorList>
            <person name="Vanderlinde T."/>
            <person name="Dupim E.G."/>
            <person name="Nazario-Yepiz N.O."/>
            <person name="Carvalho A.B."/>
        </authorList>
    </citation>
    <scope>NUCLEOTIDE SEQUENCE [LARGE SCALE GENOMIC DNA]</scope>
    <source>
        <strain evidence="13">Navoj_Jal97</strain>
        <tissue evidence="13">Whole organism</tissue>
    </source>
</reference>
<dbReference type="Gene3D" id="1.10.8.20">
    <property type="entry name" value="N-terminal domain of phosphatidylinositol transfer protein sec14p"/>
    <property type="match status" value="1"/>
</dbReference>
<dbReference type="CDD" id="cd00170">
    <property type="entry name" value="SEC14"/>
    <property type="match status" value="1"/>
</dbReference>
<feature type="transmembrane region" description="Helical" evidence="11">
    <location>
        <begin position="199"/>
        <end position="224"/>
    </location>
</feature>
<evidence type="ECO:0000256" key="11">
    <source>
        <dbReference type="SAM" id="Phobius"/>
    </source>
</evidence>
<evidence type="ECO:0000256" key="5">
    <source>
        <dbReference type="ARBA" id="ARBA00022725"/>
    </source>
</evidence>
<dbReference type="SMART" id="SM00516">
    <property type="entry name" value="SEC14"/>
    <property type="match status" value="1"/>
</dbReference>
<dbReference type="InterPro" id="IPR004117">
    <property type="entry name" value="7tm6_olfct_rcpt"/>
</dbReference>
<feature type="transmembrane region" description="Helical" evidence="11">
    <location>
        <begin position="476"/>
        <end position="498"/>
    </location>
</feature>
<dbReference type="Gene3D" id="1.20.5.1200">
    <property type="entry name" value="Alpha-tocopherol transfer"/>
    <property type="match status" value="1"/>
</dbReference>
<feature type="transmembrane region" description="Helical" evidence="11">
    <location>
        <begin position="131"/>
        <end position="152"/>
    </location>
</feature>
<evidence type="ECO:0000256" key="7">
    <source>
        <dbReference type="ARBA" id="ARBA00023136"/>
    </source>
</evidence>
<dbReference type="AlphaFoldDB" id="A0A484BC23"/>
<dbReference type="GO" id="GO:1902936">
    <property type="term" value="F:phosphatidylinositol bisphosphate binding"/>
    <property type="evidence" value="ECO:0007669"/>
    <property type="project" value="TreeGrafter"/>
</dbReference>